<keyword evidence="1" id="KW-0614">Plasmid</keyword>
<proteinExistence type="predicted"/>
<organism evidence="1">
    <name type="scientific">uncultured prokaryote</name>
    <dbReference type="NCBI Taxonomy" id="198431"/>
    <lineage>
        <taxon>unclassified sequences</taxon>
        <taxon>environmental samples</taxon>
    </lineage>
</organism>
<name>A0A0H5PYC9_9ZZZZ</name>
<sequence length="36" mass="3919">MELIVFLSVFGLAALVAGIWACVQIHKTDQSKKETA</sequence>
<dbReference type="AlphaFoldDB" id="A0A0H5PYC9"/>
<protein>
    <submittedName>
        <fullName evidence="1">Uncharacterized protein</fullName>
    </submittedName>
</protein>
<dbReference type="EMBL" id="LN852888">
    <property type="protein sequence ID" value="CRY94195.1"/>
    <property type="molecule type" value="Genomic_DNA"/>
</dbReference>
<reference evidence="1" key="1">
    <citation type="submission" date="2015-06" db="EMBL/GenBank/DDBJ databases">
        <authorList>
            <person name="Joergensen T."/>
        </authorList>
    </citation>
    <scope>NUCLEOTIDE SEQUENCE</scope>
    <source>
        <plasmid evidence="1">pRGRH0208</plasmid>
    </source>
</reference>
<reference evidence="1" key="2">
    <citation type="submission" date="2015-07" db="EMBL/GenBank/DDBJ databases">
        <title>Plasmids, circular viruses and viroids from rat gut.</title>
        <authorList>
            <person name="Jorgensen T.J."/>
            <person name="Hansen M.A."/>
            <person name="Xu Z."/>
            <person name="Tabak M.A."/>
            <person name="Sorensen S.J."/>
            <person name="Hansen L.H."/>
        </authorList>
    </citation>
    <scope>NUCLEOTIDE SEQUENCE</scope>
    <source>
        <plasmid evidence="1">pRGRH0208</plasmid>
    </source>
</reference>
<accession>A0A0H5PYC9</accession>
<evidence type="ECO:0000313" key="1">
    <source>
        <dbReference type="EMBL" id="CRY94195.1"/>
    </source>
</evidence>
<geneLocation type="plasmid" evidence="1">
    <name>pRGRH0208</name>
</geneLocation>